<sequence length="265" mass="29941">MDPKFTEISQSFDRFKAASVRNDFDTSTRLLSQIKCFVMFLCGINGRFWVDFAVSDGNLTHAGDTGKPSLPRRPRPLNSHEEGPSGELALPHEAKTPDTELIKFSRDRLSLHFVKTGLKRNSVGTKSAERKTLLSGDRYNPFPSLEANPICNDFITLVRGGRKLREERLFEILDDKLVSDGSIEQLKEVANLARRCLYLKGEDRPTMKEVARELESIRSMTSSHPYSSNNSVLLQEESEYMLGEAYDLNNGYDNDDMNYSSNSQG</sequence>
<accession>A0A803MVU7</accession>
<evidence type="ECO:0000256" key="2">
    <source>
        <dbReference type="ARBA" id="ARBA00022840"/>
    </source>
</evidence>
<keyword evidence="2" id="KW-0067">ATP-binding</keyword>
<evidence type="ECO:0000256" key="1">
    <source>
        <dbReference type="ARBA" id="ARBA00022741"/>
    </source>
</evidence>
<dbReference type="Proteomes" id="UP000596660">
    <property type="component" value="Unplaced"/>
</dbReference>
<dbReference type="GO" id="GO:0005524">
    <property type="term" value="F:ATP binding"/>
    <property type="evidence" value="ECO:0007669"/>
    <property type="project" value="UniProtKB-KW"/>
</dbReference>
<protein>
    <submittedName>
        <fullName evidence="4">Uncharacterized protein</fullName>
    </submittedName>
</protein>
<proteinExistence type="predicted"/>
<dbReference type="GO" id="GO:0005886">
    <property type="term" value="C:plasma membrane"/>
    <property type="evidence" value="ECO:0007669"/>
    <property type="project" value="TreeGrafter"/>
</dbReference>
<evidence type="ECO:0000313" key="4">
    <source>
        <dbReference type="EnsemblPlants" id="AUR62036024-RA:cds"/>
    </source>
</evidence>
<evidence type="ECO:0000256" key="3">
    <source>
        <dbReference type="SAM" id="MobiDB-lite"/>
    </source>
</evidence>
<dbReference type="EnsemblPlants" id="AUR62036024-RA">
    <property type="protein sequence ID" value="AUR62036024-RA:cds"/>
    <property type="gene ID" value="AUR62036024"/>
</dbReference>
<name>A0A803MVU7_CHEQI</name>
<dbReference type="Gene3D" id="1.10.510.10">
    <property type="entry name" value="Transferase(Phosphotransferase) domain 1"/>
    <property type="match status" value="1"/>
</dbReference>
<dbReference type="PANTHER" id="PTHR27005">
    <property type="entry name" value="WALL-ASSOCIATED RECEPTOR KINASE-LIKE 21"/>
    <property type="match status" value="1"/>
</dbReference>
<organism evidence="4 5">
    <name type="scientific">Chenopodium quinoa</name>
    <name type="common">Quinoa</name>
    <dbReference type="NCBI Taxonomy" id="63459"/>
    <lineage>
        <taxon>Eukaryota</taxon>
        <taxon>Viridiplantae</taxon>
        <taxon>Streptophyta</taxon>
        <taxon>Embryophyta</taxon>
        <taxon>Tracheophyta</taxon>
        <taxon>Spermatophyta</taxon>
        <taxon>Magnoliopsida</taxon>
        <taxon>eudicotyledons</taxon>
        <taxon>Gunneridae</taxon>
        <taxon>Pentapetalae</taxon>
        <taxon>Caryophyllales</taxon>
        <taxon>Chenopodiaceae</taxon>
        <taxon>Chenopodioideae</taxon>
        <taxon>Atripliceae</taxon>
        <taxon>Chenopodium</taxon>
    </lineage>
</organism>
<reference evidence="4" key="1">
    <citation type="journal article" date="2017" name="Nature">
        <title>The genome of Chenopodium quinoa.</title>
        <authorList>
            <person name="Jarvis D.E."/>
            <person name="Ho Y.S."/>
            <person name="Lightfoot D.J."/>
            <person name="Schmoeckel S.M."/>
            <person name="Li B."/>
            <person name="Borm T.J.A."/>
            <person name="Ohyanagi H."/>
            <person name="Mineta K."/>
            <person name="Michell C.T."/>
            <person name="Saber N."/>
            <person name="Kharbatia N.M."/>
            <person name="Rupper R.R."/>
            <person name="Sharp A.R."/>
            <person name="Dally N."/>
            <person name="Boughton B.A."/>
            <person name="Woo Y.H."/>
            <person name="Gao G."/>
            <person name="Schijlen E.G.W.M."/>
            <person name="Guo X."/>
            <person name="Momin A.A."/>
            <person name="Negrao S."/>
            <person name="Al-Babili S."/>
            <person name="Gehring C."/>
            <person name="Roessner U."/>
            <person name="Jung C."/>
            <person name="Murphy K."/>
            <person name="Arold S.T."/>
            <person name="Gojobori T."/>
            <person name="van der Linden C.G."/>
            <person name="van Loo E.N."/>
            <person name="Jellen E.N."/>
            <person name="Maughan P.J."/>
            <person name="Tester M."/>
        </authorList>
    </citation>
    <scope>NUCLEOTIDE SEQUENCE [LARGE SCALE GENOMIC DNA]</scope>
    <source>
        <strain evidence="4">cv. PI 614886</strain>
    </source>
</reference>
<dbReference type="PANTHER" id="PTHR27005:SF468">
    <property type="entry name" value="OS01G0310500 PROTEIN"/>
    <property type="match status" value="1"/>
</dbReference>
<keyword evidence="1" id="KW-0547">Nucleotide-binding</keyword>
<feature type="region of interest" description="Disordered" evidence="3">
    <location>
        <begin position="61"/>
        <end position="92"/>
    </location>
</feature>
<dbReference type="InterPro" id="IPR045274">
    <property type="entry name" value="WAK-like"/>
</dbReference>
<reference evidence="4" key="2">
    <citation type="submission" date="2021-03" db="UniProtKB">
        <authorList>
            <consortium name="EnsemblPlants"/>
        </authorList>
    </citation>
    <scope>IDENTIFICATION</scope>
</reference>
<dbReference type="GO" id="GO:0004674">
    <property type="term" value="F:protein serine/threonine kinase activity"/>
    <property type="evidence" value="ECO:0007669"/>
    <property type="project" value="TreeGrafter"/>
</dbReference>
<evidence type="ECO:0000313" key="5">
    <source>
        <dbReference type="Proteomes" id="UP000596660"/>
    </source>
</evidence>
<dbReference type="GO" id="GO:0007166">
    <property type="term" value="P:cell surface receptor signaling pathway"/>
    <property type="evidence" value="ECO:0007669"/>
    <property type="project" value="InterPro"/>
</dbReference>
<keyword evidence="5" id="KW-1185">Reference proteome</keyword>
<dbReference type="AlphaFoldDB" id="A0A803MVU7"/>
<dbReference type="Gramene" id="AUR62036024-RA">
    <property type="protein sequence ID" value="AUR62036024-RA:cds"/>
    <property type="gene ID" value="AUR62036024"/>
</dbReference>